<evidence type="ECO:0000313" key="6">
    <source>
        <dbReference type="Proteomes" id="UP000254176"/>
    </source>
</evidence>
<name>A0A0Y6SKU6_NEIME</name>
<organism evidence="2 4">
    <name type="scientific">Neisseria meningitidis</name>
    <dbReference type="NCBI Taxonomy" id="487"/>
    <lineage>
        <taxon>Bacteria</taxon>
        <taxon>Pseudomonadati</taxon>
        <taxon>Pseudomonadota</taxon>
        <taxon>Betaproteobacteria</taxon>
        <taxon>Neisseriales</taxon>
        <taxon>Neisseriaceae</taxon>
        <taxon>Neisseria</taxon>
    </lineage>
</organism>
<dbReference type="Proteomes" id="UP000092966">
    <property type="component" value="Chromosome"/>
</dbReference>
<accession>A0A0Y6SKU6</accession>
<evidence type="ECO:0000313" key="2">
    <source>
        <dbReference type="EMBL" id="CWT85213.1"/>
    </source>
</evidence>
<dbReference type="EMBL" id="CP012393">
    <property type="protein sequence ID" value="ANW92642.1"/>
    <property type="molecule type" value="Genomic_DNA"/>
</dbReference>
<dbReference type="AlphaFoldDB" id="A0A0Y6SKU6"/>
<dbReference type="EMBL" id="FFEF01000004">
    <property type="protein sequence ID" value="CWT85213.1"/>
    <property type="molecule type" value="Genomic_DNA"/>
</dbReference>
<reference evidence="1 5" key="1">
    <citation type="submission" date="2015-07" db="EMBL/GenBank/DDBJ databases">
        <title>Comparative genome sequencing reveals within-host evolution of Neisseria meningitidis during.</title>
        <authorList>
            <person name="Klughammer J."/>
            <person name="Dittrich M."/>
            <person name="Mueller T."/>
            <person name="Blom J."/>
            <person name="Goesmann A."/>
            <person name="Vogel U."/>
            <person name="Frosch M."/>
            <person name="Bock C."/>
            <person name="Schoen C."/>
        </authorList>
    </citation>
    <scope>NUCLEOTIDE SEQUENCE [LARGE SCALE GENOMIC DNA]</scope>
    <source>
        <strain evidence="1 5">DE8555</strain>
    </source>
</reference>
<evidence type="ECO:0000313" key="5">
    <source>
        <dbReference type="Proteomes" id="UP000092966"/>
    </source>
</evidence>
<evidence type="ECO:0000313" key="3">
    <source>
        <dbReference type="EMBL" id="SUA19717.1"/>
    </source>
</evidence>
<dbReference type="EMBL" id="UGRP01000001">
    <property type="protein sequence ID" value="SUA19717.1"/>
    <property type="molecule type" value="Genomic_DNA"/>
</dbReference>
<protein>
    <submittedName>
        <fullName evidence="2">Uncharacterized protein</fullName>
    </submittedName>
</protein>
<dbReference type="Proteomes" id="UP000254176">
    <property type="component" value="Unassembled WGS sequence"/>
</dbReference>
<reference evidence="2 4" key="2">
    <citation type="submission" date="2016-02" db="EMBL/GenBank/DDBJ databases">
        <authorList>
            <consortium name="Pathogen Informatics"/>
        </authorList>
    </citation>
    <scope>NUCLEOTIDE SEQUENCE [LARGE SCALE GENOMIC DNA]</scope>
    <source>
        <strain evidence="2 4">2842STDY5881531</strain>
    </source>
</reference>
<sequence>MKLINFEESSVKISLDKDELYIIQAIVGEIYSGVCVDCRDFEIIHGVEKIKFFLWIKNLKKYMILGINVS</sequence>
<reference evidence="3 6" key="3">
    <citation type="submission" date="2018-06" db="EMBL/GenBank/DDBJ databases">
        <authorList>
            <consortium name="Pathogen Informatics"/>
            <person name="Doyle S."/>
        </authorList>
    </citation>
    <scope>NUCLEOTIDE SEQUENCE [LARGE SCALE GENOMIC DNA]</scope>
    <source>
        <strain evidence="3 6">NCTC8554</strain>
    </source>
</reference>
<dbReference type="RefSeq" id="WP_002218300.1">
    <property type="nucleotide sequence ID" value="NZ_CAACAG010000088.1"/>
</dbReference>
<gene>
    <name evidence="1" type="ORF">DE8555_2113</name>
    <name evidence="2" type="ORF">ERS514851_00614</name>
    <name evidence="3" type="ORF">NCTC8554_01437</name>
</gene>
<evidence type="ECO:0000313" key="1">
    <source>
        <dbReference type="EMBL" id="ANW92642.1"/>
    </source>
</evidence>
<proteinExistence type="predicted"/>
<evidence type="ECO:0000313" key="4">
    <source>
        <dbReference type="Proteomes" id="UP000069876"/>
    </source>
</evidence>
<dbReference type="Proteomes" id="UP000069876">
    <property type="component" value="Unassembled WGS sequence"/>
</dbReference>